<gene>
    <name evidence="2" type="ORF">CJ030_MR6G003894</name>
</gene>
<dbReference type="AlphaFoldDB" id="A0A6A1VEA6"/>
<dbReference type="Proteomes" id="UP000516437">
    <property type="component" value="Chromosome 6"/>
</dbReference>
<keyword evidence="3" id="KW-1185">Reference proteome</keyword>
<evidence type="ECO:0000313" key="2">
    <source>
        <dbReference type="EMBL" id="KAB1210157.1"/>
    </source>
</evidence>
<protein>
    <submittedName>
        <fullName evidence="2">Uncharacterized protein</fullName>
    </submittedName>
</protein>
<dbReference type="GO" id="GO:0005856">
    <property type="term" value="C:cytoskeleton"/>
    <property type="evidence" value="ECO:0007669"/>
    <property type="project" value="TreeGrafter"/>
</dbReference>
<dbReference type="PANTHER" id="PTHR47357:SF1">
    <property type="entry name" value="SPINDLE POLE BODY COMPONENT 110"/>
    <property type="match status" value="1"/>
</dbReference>
<comment type="caution">
    <text evidence="2">The sequence shown here is derived from an EMBL/GenBank/DDBJ whole genome shotgun (WGS) entry which is preliminary data.</text>
</comment>
<dbReference type="PANTHER" id="PTHR47357">
    <property type="entry name" value="COP1-INTERACTIVE PROTEIN 1"/>
    <property type="match status" value="1"/>
</dbReference>
<dbReference type="EMBL" id="RXIC02000024">
    <property type="protein sequence ID" value="KAB1210157.1"/>
    <property type="molecule type" value="Genomic_DNA"/>
</dbReference>
<name>A0A6A1VEA6_9ROSI</name>
<keyword evidence="1" id="KW-0175">Coiled coil</keyword>
<evidence type="ECO:0000256" key="1">
    <source>
        <dbReference type="SAM" id="Coils"/>
    </source>
</evidence>
<dbReference type="OrthoDB" id="10255522at2759"/>
<sequence>MALEAKVNILQQELDSQQIQKNEIELQFAREKQELSETLVLMENQKAELTSKITDQQKSLKEQEDTYHKLKGEYEQIKAVGI</sequence>
<reference evidence="2 3" key="1">
    <citation type="journal article" date="2019" name="Plant Biotechnol. J.">
        <title>The red bayberry genome and genetic basis of sex determination.</title>
        <authorList>
            <person name="Jia H.M."/>
            <person name="Jia H.J."/>
            <person name="Cai Q.L."/>
            <person name="Wang Y."/>
            <person name="Zhao H.B."/>
            <person name="Yang W.F."/>
            <person name="Wang G.Y."/>
            <person name="Li Y.H."/>
            <person name="Zhan D.L."/>
            <person name="Shen Y.T."/>
            <person name="Niu Q.F."/>
            <person name="Chang L."/>
            <person name="Qiu J."/>
            <person name="Zhao L."/>
            <person name="Xie H.B."/>
            <person name="Fu W.Y."/>
            <person name="Jin J."/>
            <person name="Li X.W."/>
            <person name="Jiao Y."/>
            <person name="Zhou C.C."/>
            <person name="Tu T."/>
            <person name="Chai C.Y."/>
            <person name="Gao J.L."/>
            <person name="Fan L.J."/>
            <person name="van de Weg E."/>
            <person name="Wang J.Y."/>
            <person name="Gao Z.S."/>
        </authorList>
    </citation>
    <scope>NUCLEOTIDE SEQUENCE [LARGE SCALE GENOMIC DNA]</scope>
    <source>
        <tissue evidence="2">Leaves</tissue>
    </source>
</reference>
<dbReference type="GO" id="GO:0005200">
    <property type="term" value="F:structural constituent of cytoskeleton"/>
    <property type="evidence" value="ECO:0007669"/>
    <property type="project" value="TreeGrafter"/>
</dbReference>
<accession>A0A6A1VEA6</accession>
<proteinExistence type="predicted"/>
<organism evidence="2 3">
    <name type="scientific">Morella rubra</name>
    <name type="common">Chinese bayberry</name>
    <dbReference type="NCBI Taxonomy" id="262757"/>
    <lineage>
        <taxon>Eukaryota</taxon>
        <taxon>Viridiplantae</taxon>
        <taxon>Streptophyta</taxon>
        <taxon>Embryophyta</taxon>
        <taxon>Tracheophyta</taxon>
        <taxon>Spermatophyta</taxon>
        <taxon>Magnoliopsida</taxon>
        <taxon>eudicotyledons</taxon>
        <taxon>Gunneridae</taxon>
        <taxon>Pentapetalae</taxon>
        <taxon>rosids</taxon>
        <taxon>fabids</taxon>
        <taxon>Fagales</taxon>
        <taxon>Myricaceae</taxon>
        <taxon>Morella</taxon>
    </lineage>
</organism>
<feature type="coiled-coil region" evidence="1">
    <location>
        <begin position="7"/>
        <end position="80"/>
    </location>
</feature>
<evidence type="ECO:0000313" key="3">
    <source>
        <dbReference type="Proteomes" id="UP000516437"/>
    </source>
</evidence>